<dbReference type="InterPro" id="IPR055357">
    <property type="entry name" value="LRR_At1g61320_AtMIF1"/>
</dbReference>
<dbReference type="Gene3D" id="3.80.10.10">
    <property type="entry name" value="Ribonuclease Inhibitor"/>
    <property type="match status" value="1"/>
</dbReference>
<dbReference type="OrthoDB" id="1939276at2759"/>
<reference evidence="4" key="2">
    <citation type="submission" date="2025-08" db="UniProtKB">
        <authorList>
            <consortium name="RefSeq"/>
        </authorList>
    </citation>
    <scope>IDENTIFICATION</scope>
    <source>
        <tissue evidence="4">Leaf</tissue>
    </source>
</reference>
<evidence type="ECO:0000259" key="2">
    <source>
        <dbReference type="Pfam" id="PF23622"/>
    </source>
</evidence>
<dbReference type="AlphaFoldDB" id="A0A9W3DCS5"/>
<dbReference type="GeneID" id="108846880"/>
<dbReference type="SUPFAM" id="SSF52047">
    <property type="entry name" value="RNI-like"/>
    <property type="match status" value="1"/>
</dbReference>
<dbReference type="SUPFAM" id="SSF81383">
    <property type="entry name" value="F-box domain"/>
    <property type="match status" value="1"/>
</dbReference>
<dbReference type="Proteomes" id="UP000504610">
    <property type="component" value="Chromosome 3"/>
</dbReference>
<evidence type="ECO:0000259" key="1">
    <source>
        <dbReference type="Pfam" id="PF00646"/>
    </source>
</evidence>
<dbReference type="Gene3D" id="1.20.1280.50">
    <property type="match status" value="1"/>
</dbReference>
<dbReference type="InterPro" id="IPR053781">
    <property type="entry name" value="F-box_AtFBL13-like"/>
</dbReference>
<evidence type="ECO:0000313" key="3">
    <source>
        <dbReference type="Proteomes" id="UP000504610"/>
    </source>
</evidence>
<gene>
    <name evidence="4" type="primary">LOC108846880</name>
</gene>
<sequence>MDHMMRRVDSISSMPDVILHHILSFIPIDHGIRTSTLSRRWRHVWCETPCIHFGDYSCGKPRVRDINQTLISYKAPKIKSFHLCVPEWVPELEPGQIDSWIEFAVSRNVEELFLSFNYRVYGETYRFPHLLYRSSSLENLSLDFLTIHTRGFTLVSWKSLRTLRLGYCSQSPDHDFLSGCPALETLTLGYCGGVHRLDLSNSSPTMTTLKIIRHQSDTPGLFEIVAPHLRYLDLKNTEEPCTLVDVSSLTKARVNIRMDRHYSDNDDDDVKADFLQLENMLLKMLAKLSNVEELTFKTAFLQIISLAELRGVPFSTLNKVHTLTFKTMFARSVIPGIARLLQNSPGLKKLIVHAREPICIEDRDLDTYLGSQGLNLDQCWRSKYEGFPTSIVFRFKDATWYLKLVASFIEMVLKNVETLETLVVVFKDVRCSDDPTWFQELLEMIPTISNNNNVSIVLGRG</sequence>
<dbReference type="Pfam" id="PF23622">
    <property type="entry name" value="LRR_At1g61320_AtMIF1"/>
    <property type="match status" value="1"/>
</dbReference>
<dbReference type="InterPro" id="IPR036047">
    <property type="entry name" value="F-box-like_dom_sf"/>
</dbReference>
<dbReference type="InterPro" id="IPR001810">
    <property type="entry name" value="F-box_dom"/>
</dbReference>
<dbReference type="RefSeq" id="XP_056861548.1">
    <property type="nucleotide sequence ID" value="XM_057005568.1"/>
</dbReference>
<reference evidence="3" key="1">
    <citation type="journal article" date="2019" name="Database">
        <title>The radish genome database (RadishGD): an integrated information resource for radish genomics.</title>
        <authorList>
            <person name="Yu H.J."/>
            <person name="Baek S."/>
            <person name="Lee Y.J."/>
            <person name="Cho A."/>
            <person name="Mun J.H."/>
        </authorList>
    </citation>
    <scope>NUCLEOTIDE SEQUENCE [LARGE SCALE GENOMIC DNA]</scope>
    <source>
        <strain evidence="3">cv. WK10039</strain>
    </source>
</reference>
<dbReference type="KEGG" id="rsz:108846880"/>
<feature type="domain" description="F-box" evidence="1">
    <location>
        <begin position="11"/>
        <end position="46"/>
    </location>
</feature>
<name>A0A9W3DCS5_RAPSA</name>
<dbReference type="Pfam" id="PF00646">
    <property type="entry name" value="F-box"/>
    <property type="match status" value="1"/>
</dbReference>
<evidence type="ECO:0000313" key="4">
    <source>
        <dbReference type="RefSeq" id="XP_056861548.1"/>
    </source>
</evidence>
<dbReference type="InterPro" id="IPR050232">
    <property type="entry name" value="FBL13/AtMIF1-like"/>
</dbReference>
<dbReference type="PANTHER" id="PTHR31900">
    <property type="entry name" value="F-BOX/RNI SUPERFAMILY PROTEIN-RELATED"/>
    <property type="match status" value="1"/>
</dbReference>
<feature type="domain" description="At1g61320/AtMIF1 LRR" evidence="2">
    <location>
        <begin position="78"/>
        <end position="249"/>
    </location>
</feature>
<dbReference type="CDD" id="cd22160">
    <property type="entry name" value="F-box_AtFBL13-like"/>
    <property type="match status" value="1"/>
</dbReference>
<protein>
    <submittedName>
        <fullName evidence="4">F-box/LRR-repeat protein At3g28410</fullName>
    </submittedName>
</protein>
<accession>A0A9W3DCS5</accession>
<organism evidence="3 4">
    <name type="scientific">Raphanus sativus</name>
    <name type="common">Radish</name>
    <name type="synonym">Raphanus raphanistrum var. sativus</name>
    <dbReference type="NCBI Taxonomy" id="3726"/>
    <lineage>
        <taxon>Eukaryota</taxon>
        <taxon>Viridiplantae</taxon>
        <taxon>Streptophyta</taxon>
        <taxon>Embryophyta</taxon>
        <taxon>Tracheophyta</taxon>
        <taxon>Spermatophyta</taxon>
        <taxon>Magnoliopsida</taxon>
        <taxon>eudicotyledons</taxon>
        <taxon>Gunneridae</taxon>
        <taxon>Pentapetalae</taxon>
        <taxon>rosids</taxon>
        <taxon>malvids</taxon>
        <taxon>Brassicales</taxon>
        <taxon>Brassicaceae</taxon>
        <taxon>Brassiceae</taxon>
        <taxon>Raphanus</taxon>
    </lineage>
</organism>
<dbReference type="InterPro" id="IPR032675">
    <property type="entry name" value="LRR_dom_sf"/>
</dbReference>
<proteinExistence type="predicted"/>
<dbReference type="PANTHER" id="PTHR31900:SF32">
    <property type="entry name" value="F-BOX_RNI_FBD-LIKE DOMAIN PROTEIN"/>
    <property type="match status" value="1"/>
</dbReference>
<keyword evidence="3" id="KW-1185">Reference proteome</keyword>